<dbReference type="Pfam" id="PF24391">
    <property type="entry name" value="HD-CE"/>
    <property type="match status" value="1"/>
</dbReference>
<accession>A0ABT6NNI2</accession>
<proteinExistence type="predicted"/>
<dbReference type="Proteomes" id="UP001160301">
    <property type="component" value="Unassembled WGS sequence"/>
</dbReference>
<organism evidence="3 4">
    <name type="scientific">Polyangium sorediatum</name>
    <dbReference type="NCBI Taxonomy" id="889274"/>
    <lineage>
        <taxon>Bacteria</taxon>
        <taxon>Pseudomonadati</taxon>
        <taxon>Myxococcota</taxon>
        <taxon>Polyangia</taxon>
        <taxon>Polyangiales</taxon>
        <taxon>Polyangiaceae</taxon>
        <taxon>Polyangium</taxon>
    </lineage>
</organism>
<evidence type="ECO:0000313" key="3">
    <source>
        <dbReference type="EMBL" id="MDI1429885.1"/>
    </source>
</evidence>
<evidence type="ECO:0000256" key="1">
    <source>
        <dbReference type="SAM" id="MobiDB-lite"/>
    </source>
</evidence>
<gene>
    <name evidence="3" type="ORF">QHF89_10270</name>
</gene>
<keyword evidence="4" id="KW-1185">Reference proteome</keyword>
<feature type="domain" description="HD-CE" evidence="2">
    <location>
        <begin position="99"/>
        <end position="357"/>
    </location>
</feature>
<dbReference type="InterPro" id="IPR056471">
    <property type="entry name" value="HD-CE"/>
</dbReference>
<feature type="compositionally biased region" description="Polar residues" evidence="1">
    <location>
        <begin position="24"/>
        <end position="34"/>
    </location>
</feature>
<dbReference type="InterPro" id="IPR036890">
    <property type="entry name" value="HATPase_C_sf"/>
</dbReference>
<dbReference type="EMBL" id="JARZHI010000006">
    <property type="protein sequence ID" value="MDI1429885.1"/>
    <property type="molecule type" value="Genomic_DNA"/>
</dbReference>
<comment type="caution">
    <text evidence="3">The sequence shown here is derived from an EMBL/GenBank/DDBJ whole genome shotgun (WGS) entry which is preliminary data.</text>
</comment>
<dbReference type="RefSeq" id="WP_136965590.1">
    <property type="nucleotide sequence ID" value="NZ_JARZHI010000006.1"/>
</dbReference>
<protein>
    <recommendedName>
        <fullName evidence="2">HD-CE domain-containing protein</fullName>
    </recommendedName>
</protein>
<dbReference type="Gene3D" id="3.30.565.10">
    <property type="entry name" value="Histidine kinase-like ATPase, C-terminal domain"/>
    <property type="match status" value="1"/>
</dbReference>
<name>A0ABT6NNI2_9BACT</name>
<evidence type="ECO:0000313" key="4">
    <source>
        <dbReference type="Proteomes" id="UP001160301"/>
    </source>
</evidence>
<evidence type="ECO:0000259" key="2">
    <source>
        <dbReference type="Pfam" id="PF24391"/>
    </source>
</evidence>
<sequence>MRAGVAVLMPLLEASGNIEKKGTVTPSPSLSPSRAESDYPRKMAQLETTTLWESTLAPRGADDAAGPRATLRDALSRIRGRATAIANEMVAARTDEPSLADLLHTDDLWISADTVAGPSFSLTPPEAFVLASSLVVHDLALALATMHGGTDALKGERTWLDAVVGMLVRKLGRAPTTAELQQPPADIEEEAIAEALRMLYARHAERLALAPYGDAHGQEHHLVEPVELRQAYGSTIGRVARSHLWLATELPEHFHETIAPLAGMPSGWTVDAFKLACLLRVADVARIDFSRAPHFWRAARRPAGARREHWIFQEKLREPYVANSRLIFLADSPFTVEEAPAFWLGMDTLVAVDRELRIVDTLLAEAGRPRLVARGVAGVEDPSRLADFLPVEGWTPVDTRVHVTDIPSLVERLGATRLDESDASMPLRELVQNAASAVRARRMLEEWPSDWGTITVRLGEDEEGHWLEIEDTGTGMPAEALSAPLRDTASEYWSSLLLRRDPPGLLAKGFRRGGGGLGPFAVFLWGQRARVTTRTSDRGRKETSVLELYAGGTTRPILRAAADAEVMSDAGTRVRVWLRAPPDAPDGIFYRRGHDRCWTLEELCAWLCPALDVHLDVEDAHGKRTRVVPASDWMTIDGYELLGRTWSPEPEPFERLWPREIPEMAQNLRPLVTSSGDTVGRACIHPTYAGVVAVGGLRACSMRGISGVLVGRPGATREATAVPVVERQELARWASEQAALLSALVKEPAEQMACAQIVRACGGRLGALPIAESAKGWLSEQAIAAWDVVPDEVLLVRDHQRGRGPWWRAKITLAPNVLVVRMHLPAILDARDPTLWPSEEAPSGEPWLAVLRTLAGAVLEALARAWGVPLDEVVRSTGPSRESRVIGVADGRSVESFVDVVKRPG</sequence>
<dbReference type="SUPFAM" id="SSF55874">
    <property type="entry name" value="ATPase domain of HSP90 chaperone/DNA topoisomerase II/histidine kinase"/>
    <property type="match status" value="1"/>
</dbReference>
<feature type="region of interest" description="Disordered" evidence="1">
    <location>
        <begin position="19"/>
        <end position="40"/>
    </location>
</feature>
<reference evidence="3 4" key="1">
    <citation type="submission" date="2023-04" db="EMBL/GenBank/DDBJ databases">
        <title>The genome sequence of Polyangium sorediatum DSM14670.</title>
        <authorList>
            <person name="Zhang X."/>
        </authorList>
    </citation>
    <scope>NUCLEOTIDE SEQUENCE [LARGE SCALE GENOMIC DNA]</scope>
    <source>
        <strain evidence="3 4">DSM 14670</strain>
    </source>
</reference>